<dbReference type="GO" id="GO:0033178">
    <property type="term" value="C:proton-transporting two-sector ATPase complex, catalytic domain"/>
    <property type="evidence" value="ECO:0007669"/>
    <property type="project" value="InterPro"/>
</dbReference>
<comment type="function">
    <text evidence="4">Subunit of the V1 complex of vacuolar(H+)-ATPase (V-ATPase), a multisubunit enzyme composed of a peripheral complex (V1) that hydrolyzes ATP and a membrane integral complex (V0) that translocates protons. V-ATPase is responsible for acidifying and maintaining the pH of intracellular compartments and in some cell types, is targeted to the plasma membrane, where it is responsible for acidifying the extracellular environment.</text>
</comment>
<dbReference type="Gene3D" id="6.10.250.1620">
    <property type="match status" value="1"/>
</dbReference>
<dbReference type="AlphaFoldDB" id="A0A6F9D7F0"/>
<evidence type="ECO:0000313" key="6">
    <source>
        <dbReference type="EMBL" id="CAB3224680.1"/>
    </source>
</evidence>
<feature type="coiled-coil region" evidence="5">
    <location>
        <begin position="33"/>
        <end position="117"/>
    </location>
</feature>
<dbReference type="Pfam" id="PF01991">
    <property type="entry name" value="vATP-synt_E"/>
    <property type="match status" value="1"/>
</dbReference>
<name>A0A6F9D7F0_9ASCI</name>
<dbReference type="InterPro" id="IPR002842">
    <property type="entry name" value="ATPase_V1_Esu"/>
</dbReference>
<sequence>MKMGLSDADVKKQIEHMIAFIDQEADEKVDEINAKAEEEFEIEKSRLVQQQRQKIMSFYERKEKQLEQQKKVQQSQLVNAARLKILKVREDHIEAILNEARSRLSEIQHDKARYTELMSGLIAQGLFQILEDVVVVQCVKEDVDIVKKAVTKAHAQYKKDTGSDVNIVINERDFLTPDTCGGVFMTSKTGAIKVKNTLDARLELMGRQMMPEIRETLFGKNQNRKFLS</sequence>
<evidence type="ECO:0000256" key="5">
    <source>
        <dbReference type="SAM" id="Coils"/>
    </source>
</evidence>
<dbReference type="FunFam" id="3.30.2320.30:FF:000001">
    <property type="entry name" value="V-type proton atpase subunit e 1"/>
    <property type="match status" value="1"/>
</dbReference>
<evidence type="ECO:0000256" key="2">
    <source>
        <dbReference type="ARBA" id="ARBA00022448"/>
    </source>
</evidence>
<gene>
    <name evidence="6" type="primary">Atp6v1e2</name>
</gene>
<protein>
    <submittedName>
        <fullName evidence="6">V-type proton ATPase subunit E-like</fullName>
    </submittedName>
</protein>
<dbReference type="EMBL" id="LR783197">
    <property type="protein sequence ID" value="CAB3224680.1"/>
    <property type="molecule type" value="mRNA"/>
</dbReference>
<evidence type="ECO:0000256" key="4">
    <source>
        <dbReference type="ARBA" id="ARBA00045737"/>
    </source>
</evidence>
<evidence type="ECO:0000256" key="1">
    <source>
        <dbReference type="ARBA" id="ARBA00005901"/>
    </source>
</evidence>
<evidence type="ECO:0000256" key="3">
    <source>
        <dbReference type="ARBA" id="ARBA00023065"/>
    </source>
</evidence>
<dbReference type="Gene3D" id="3.30.2320.30">
    <property type="entry name" value="ATP synthase, E subunit, C-terminal"/>
    <property type="match status" value="1"/>
</dbReference>
<proteinExistence type="evidence at transcript level"/>
<keyword evidence="2" id="KW-0813">Transport</keyword>
<accession>A0A6F9D7F0</accession>
<organism evidence="6">
    <name type="scientific">Phallusia mammillata</name>
    <dbReference type="NCBI Taxonomy" id="59560"/>
    <lineage>
        <taxon>Eukaryota</taxon>
        <taxon>Metazoa</taxon>
        <taxon>Chordata</taxon>
        <taxon>Tunicata</taxon>
        <taxon>Ascidiacea</taxon>
        <taxon>Phlebobranchia</taxon>
        <taxon>Ascidiidae</taxon>
        <taxon>Phallusia</taxon>
    </lineage>
</organism>
<dbReference type="HAMAP" id="MF_00311">
    <property type="entry name" value="ATP_synth_E_arch"/>
    <property type="match status" value="1"/>
</dbReference>
<dbReference type="InterPro" id="IPR038495">
    <property type="entry name" value="ATPase_E_C"/>
</dbReference>
<dbReference type="PANTHER" id="PTHR45715">
    <property type="entry name" value="ATPASE H+-TRANSPORTING V1 SUBUNIT E1A-RELATED"/>
    <property type="match status" value="1"/>
</dbReference>
<keyword evidence="5" id="KW-0175">Coiled coil</keyword>
<comment type="similarity">
    <text evidence="1">Belongs to the V-ATPase E subunit family.</text>
</comment>
<reference evidence="6" key="1">
    <citation type="submission" date="2020-04" db="EMBL/GenBank/DDBJ databases">
        <authorList>
            <person name="Neveu A P."/>
        </authorList>
    </citation>
    <scope>NUCLEOTIDE SEQUENCE</scope>
    <source>
        <tissue evidence="6">Whole embryo</tissue>
    </source>
</reference>
<dbReference type="GO" id="GO:0046961">
    <property type="term" value="F:proton-transporting ATPase activity, rotational mechanism"/>
    <property type="evidence" value="ECO:0007669"/>
    <property type="project" value="InterPro"/>
</dbReference>
<keyword evidence="3" id="KW-0406">Ion transport</keyword>
<dbReference type="SUPFAM" id="SSF160527">
    <property type="entry name" value="V-type ATPase subunit E-like"/>
    <property type="match status" value="1"/>
</dbReference>